<comment type="caution">
    <text evidence="3">The sequence shown here is derived from an EMBL/GenBank/DDBJ whole genome shotgun (WGS) entry which is preliminary data.</text>
</comment>
<dbReference type="InterPro" id="IPR032379">
    <property type="entry name" value="DUF4874"/>
</dbReference>
<feature type="domain" description="DUF4874" evidence="2">
    <location>
        <begin position="19"/>
        <end position="187"/>
    </location>
</feature>
<feature type="domain" description="DUF4832" evidence="1">
    <location>
        <begin position="203"/>
        <end position="418"/>
    </location>
</feature>
<sequence>MKFKIPPKKGLDTELLENSDRGFRFEVYLNVATGKSIYQYEKDNAIEALEQEFKKYHDDHPTLVQVYFYLTEYKEKRLDQIAFENMDRFIQKLSSLHLKAVLRFAYVWDDGNPMSQEPKEEQIYEHLDQLRPYLKKWSGQIHVLQAGIIGAWGEWSFKSRERSDEGQILNKIIEATPKDMKLQVRYWDIKQKLLSQEDSDFQRIGYHDDFLIGNLHGWNTAGGLWESAANHDLRQDSRYQLVDGEMIWWWANPIYLNNRTIDPEKMAKRLANGHFTSLSLTHNYKDMLDGNFSKFVWENELKRNNKNPDEYLSLQKSEYSSFSSINAWKNQTIEMEKLLSLGLPYDPAWFLNREDQVIQRNWYEYFRDFLGYRINCESIELKEKNKHIEILIHLINRGFAAPVGLEKITIQVFLKDKKIISADFFELNKLQSMKPLTIDVALFNQKFSPDDLSISLKLQAKDGSGNRLANDIAFKDQLNWLFN</sequence>
<proteinExistence type="predicted"/>
<dbReference type="Pfam" id="PF16116">
    <property type="entry name" value="DUF4832"/>
    <property type="match status" value="1"/>
</dbReference>
<dbReference type="InterPro" id="IPR032267">
    <property type="entry name" value="DUF4832"/>
</dbReference>
<evidence type="ECO:0000259" key="1">
    <source>
        <dbReference type="Pfam" id="PF16116"/>
    </source>
</evidence>
<name>A0ABS6TDK4_9ENTE</name>
<evidence type="ECO:0000313" key="3">
    <source>
        <dbReference type="EMBL" id="MBV7390952.1"/>
    </source>
</evidence>
<keyword evidence="4" id="KW-1185">Reference proteome</keyword>
<accession>A0ABS6TDK4</accession>
<protein>
    <submittedName>
        <fullName evidence="3">DUF4874 domain-containing protein</fullName>
    </submittedName>
</protein>
<dbReference type="Pfam" id="PF16173">
    <property type="entry name" value="DUF4874"/>
    <property type="match status" value="1"/>
</dbReference>
<evidence type="ECO:0000259" key="2">
    <source>
        <dbReference type="Pfam" id="PF16173"/>
    </source>
</evidence>
<dbReference type="RefSeq" id="WP_218325990.1">
    <property type="nucleotide sequence ID" value="NZ_JAHUZB010000003.1"/>
</dbReference>
<dbReference type="EMBL" id="JAHUZB010000003">
    <property type="protein sequence ID" value="MBV7390952.1"/>
    <property type="molecule type" value="Genomic_DNA"/>
</dbReference>
<evidence type="ECO:0000313" key="4">
    <source>
        <dbReference type="Proteomes" id="UP000774130"/>
    </source>
</evidence>
<organism evidence="3 4">
    <name type="scientific">Enterococcus alishanensis</name>
    <dbReference type="NCBI Taxonomy" id="1303817"/>
    <lineage>
        <taxon>Bacteria</taxon>
        <taxon>Bacillati</taxon>
        <taxon>Bacillota</taxon>
        <taxon>Bacilli</taxon>
        <taxon>Lactobacillales</taxon>
        <taxon>Enterococcaceae</taxon>
        <taxon>Enterococcus</taxon>
    </lineage>
</organism>
<gene>
    <name evidence="3" type="ORF">KUA55_09680</name>
</gene>
<dbReference type="Proteomes" id="UP000774130">
    <property type="component" value="Unassembled WGS sequence"/>
</dbReference>
<reference evidence="3 4" key="1">
    <citation type="submission" date="2021-06" db="EMBL/GenBank/DDBJ databases">
        <title>Enterococcus alishanensis sp. nov., a novel lactic acid bacterium isolated from fresh coffee beans.</title>
        <authorList>
            <person name="Chen Y.-S."/>
        </authorList>
    </citation>
    <scope>NUCLEOTIDE SEQUENCE [LARGE SCALE GENOMIC DNA]</scope>
    <source>
        <strain evidence="3 4">ALS3</strain>
    </source>
</reference>